<dbReference type="InterPro" id="IPR013762">
    <property type="entry name" value="Integrase-like_cat_sf"/>
</dbReference>
<keyword evidence="2" id="KW-0233">DNA recombination</keyword>
<dbReference type="PANTHER" id="PTHR30349:SF41">
    <property type="entry name" value="INTEGRASE_RECOMBINASE PROTEIN MJ0367-RELATED"/>
    <property type="match status" value="1"/>
</dbReference>
<dbReference type="GO" id="GO:0003677">
    <property type="term" value="F:DNA binding"/>
    <property type="evidence" value="ECO:0007669"/>
    <property type="project" value="UniProtKB-KW"/>
</dbReference>
<dbReference type="AlphaFoldDB" id="E6PHS9"/>
<organism evidence="4">
    <name type="scientific">mine drainage metagenome</name>
    <dbReference type="NCBI Taxonomy" id="410659"/>
    <lineage>
        <taxon>unclassified sequences</taxon>
        <taxon>metagenomes</taxon>
        <taxon>ecological metagenomes</taxon>
    </lineage>
</organism>
<proteinExistence type="predicted"/>
<dbReference type="GO" id="GO:0015074">
    <property type="term" value="P:DNA integration"/>
    <property type="evidence" value="ECO:0007669"/>
    <property type="project" value="InterPro"/>
</dbReference>
<dbReference type="InterPro" id="IPR011010">
    <property type="entry name" value="DNA_brk_join_enz"/>
</dbReference>
<dbReference type="InterPro" id="IPR002104">
    <property type="entry name" value="Integrase_catalytic"/>
</dbReference>
<accession>E6PHS9</accession>
<evidence type="ECO:0000259" key="3">
    <source>
        <dbReference type="PROSITE" id="PS51898"/>
    </source>
</evidence>
<dbReference type="Gene3D" id="1.10.443.10">
    <property type="entry name" value="Intergrase catalytic core"/>
    <property type="match status" value="1"/>
</dbReference>
<dbReference type="CDD" id="cd00397">
    <property type="entry name" value="DNA_BRE_C"/>
    <property type="match status" value="1"/>
</dbReference>
<feature type="domain" description="Tyr recombinase" evidence="3">
    <location>
        <begin position="165"/>
        <end position="382"/>
    </location>
</feature>
<dbReference type="Pfam" id="PF00589">
    <property type="entry name" value="Phage_integrase"/>
    <property type="match status" value="1"/>
</dbReference>
<protein>
    <submittedName>
        <fullName evidence="4">Putative Phage integrase</fullName>
    </submittedName>
</protein>
<gene>
    <name evidence="4" type="ORF">CARN1_0497</name>
</gene>
<dbReference type="GO" id="GO:0006310">
    <property type="term" value="P:DNA recombination"/>
    <property type="evidence" value="ECO:0007669"/>
    <property type="project" value="UniProtKB-KW"/>
</dbReference>
<reference evidence="4" key="1">
    <citation type="submission" date="2009-10" db="EMBL/GenBank/DDBJ databases">
        <title>Diversity of trophic interactions inside an arsenic-rich microbial ecosystem.</title>
        <authorList>
            <person name="Bertin P.N."/>
            <person name="Heinrich-Salmeron A."/>
            <person name="Pelletier E."/>
            <person name="Goulhen-Chollet F."/>
            <person name="Arsene-Ploetze F."/>
            <person name="Gallien S."/>
            <person name="Calteau A."/>
            <person name="Vallenet D."/>
            <person name="Casiot C."/>
            <person name="Chane-Woon-Ming B."/>
            <person name="Giloteaux L."/>
            <person name="Barakat M."/>
            <person name="Bonnefoy V."/>
            <person name="Bruneel O."/>
            <person name="Chandler M."/>
            <person name="Cleiss J."/>
            <person name="Duran R."/>
            <person name="Elbaz-Poulichet F."/>
            <person name="Fonknechten N."/>
            <person name="Lauga B."/>
            <person name="Mornico D."/>
            <person name="Ortet P."/>
            <person name="Schaeffer C."/>
            <person name="Siguier P."/>
            <person name="Alexander Thil Smith A."/>
            <person name="Van Dorsselaer A."/>
            <person name="Weissenbach J."/>
            <person name="Medigue C."/>
            <person name="Le Paslier D."/>
        </authorList>
    </citation>
    <scope>NUCLEOTIDE SEQUENCE</scope>
</reference>
<keyword evidence="1" id="KW-0238">DNA-binding</keyword>
<dbReference type="InterPro" id="IPR050090">
    <property type="entry name" value="Tyrosine_recombinase_XerCD"/>
</dbReference>
<evidence type="ECO:0000256" key="2">
    <source>
        <dbReference type="ARBA" id="ARBA00023172"/>
    </source>
</evidence>
<dbReference type="PROSITE" id="PS51898">
    <property type="entry name" value="TYR_RECOMBINASE"/>
    <property type="match status" value="1"/>
</dbReference>
<comment type="caution">
    <text evidence="4">The sequence shown here is derived from an EMBL/GenBank/DDBJ whole genome shotgun (WGS) entry which is preliminary data.</text>
</comment>
<dbReference type="EMBL" id="CABL01000019">
    <property type="protein sequence ID" value="CBH76017.1"/>
    <property type="molecule type" value="Genomic_DNA"/>
</dbReference>
<evidence type="ECO:0000256" key="1">
    <source>
        <dbReference type="ARBA" id="ARBA00023125"/>
    </source>
</evidence>
<sequence length="391" mass="44784">MADGERLPLLVASNGLPVPLPNQWALFMRRPQLQSNSLTEELRAIAYLYDWATRRKVDLDERLETGNGLAPDELAVLYQNLRYVRPFGRDAAARRLADVDGMRVVTGQVHATRVGFVRAYLTWTLERLLYRLDISDARVPRIRERCEHVSRIAREYQRGASDSGAPRVGLSPEQRSRFLRIIDPGSPSNPFSRTTRFRNYVMILLMLTFGFRRGEVLKLYVGDVNVKGRQPSLRVVRRPGDENDFRGLEPAVKTLGREVWLYPEIARVLDSFIQRHRPLYPGVDRSPFLFFSKDGNPLSLRMVNAVLEQVCRHFPTFSGVLSPHVLRHTYNDMLVENARKLGVDGEAFKQAQNYLNGWNLDSEQGALYSRRAIEGHARDISLAHQRSLFNG</sequence>
<dbReference type="PANTHER" id="PTHR30349">
    <property type="entry name" value="PHAGE INTEGRASE-RELATED"/>
    <property type="match status" value="1"/>
</dbReference>
<name>E6PHS9_9ZZZZ</name>
<evidence type="ECO:0000313" key="4">
    <source>
        <dbReference type="EMBL" id="CBH76017.1"/>
    </source>
</evidence>
<dbReference type="SUPFAM" id="SSF56349">
    <property type="entry name" value="DNA breaking-rejoining enzymes"/>
    <property type="match status" value="1"/>
</dbReference>